<evidence type="ECO:0000313" key="3">
    <source>
        <dbReference type="Proteomes" id="UP000677228"/>
    </source>
</evidence>
<protein>
    <submittedName>
        <fullName evidence="1">Uncharacterized protein</fullName>
    </submittedName>
</protein>
<dbReference type="EMBL" id="CAJOBA010041996">
    <property type="protein sequence ID" value="CAF4124732.1"/>
    <property type="molecule type" value="Genomic_DNA"/>
</dbReference>
<evidence type="ECO:0000313" key="2">
    <source>
        <dbReference type="EMBL" id="CAF4124732.1"/>
    </source>
</evidence>
<sequence>VPNDLVTLKLNDLDEITLTTASRLYVRGNANGMVCSEDDKEVFTSDSFEKHYTRFLLELRESHLLPQNIVQSITSYLTTLLMVLVKIIENQVTKTTSPIVSLEDTRKFILQITNSISSTGKNDYQFLKRCEQYFGYEPPAEIKLHADGDCGYYIPIERSIKNLLNKPDVIDNLLKNLNDTITKTKADPDLMLTYRDGSAAQTNPSLQLHPNSFLLQIYTDGVGVTVMSLNVY</sequence>
<organism evidence="1 3">
    <name type="scientific">Didymodactylos carnosus</name>
    <dbReference type="NCBI Taxonomy" id="1234261"/>
    <lineage>
        <taxon>Eukaryota</taxon>
        <taxon>Metazoa</taxon>
        <taxon>Spiralia</taxon>
        <taxon>Gnathifera</taxon>
        <taxon>Rotifera</taxon>
        <taxon>Eurotatoria</taxon>
        <taxon>Bdelloidea</taxon>
        <taxon>Philodinida</taxon>
        <taxon>Philodinidae</taxon>
        <taxon>Didymodactylos</taxon>
    </lineage>
</organism>
<feature type="non-terminal residue" evidence="1">
    <location>
        <position position="1"/>
    </location>
</feature>
<proteinExistence type="predicted"/>
<name>A0A8S2EW05_9BILA</name>
<evidence type="ECO:0000313" key="1">
    <source>
        <dbReference type="EMBL" id="CAF1315840.1"/>
    </source>
</evidence>
<reference evidence="1" key="1">
    <citation type="submission" date="2021-02" db="EMBL/GenBank/DDBJ databases">
        <authorList>
            <person name="Nowell W R."/>
        </authorList>
    </citation>
    <scope>NUCLEOTIDE SEQUENCE</scope>
</reference>
<gene>
    <name evidence="1" type="ORF">OVA965_LOCUS29205</name>
    <name evidence="2" type="ORF">TMI583_LOCUS29971</name>
</gene>
<dbReference type="EMBL" id="CAJNOK010020401">
    <property type="protein sequence ID" value="CAF1315840.1"/>
    <property type="molecule type" value="Genomic_DNA"/>
</dbReference>
<dbReference type="Proteomes" id="UP000677228">
    <property type="component" value="Unassembled WGS sequence"/>
</dbReference>
<dbReference type="Proteomes" id="UP000682733">
    <property type="component" value="Unassembled WGS sequence"/>
</dbReference>
<accession>A0A8S2EW05</accession>
<dbReference type="AlphaFoldDB" id="A0A8S2EW05"/>
<comment type="caution">
    <text evidence="1">The sequence shown here is derived from an EMBL/GenBank/DDBJ whole genome shotgun (WGS) entry which is preliminary data.</text>
</comment>